<dbReference type="EMBL" id="JABFDY010000014">
    <property type="protein sequence ID" value="KAF7697821.1"/>
    <property type="molecule type" value="Genomic_DNA"/>
</dbReference>
<keyword evidence="8" id="KW-1185">Reference proteome</keyword>
<feature type="transmembrane region" description="Helical" evidence="5">
    <location>
        <begin position="69"/>
        <end position="88"/>
    </location>
</feature>
<feature type="transmembrane region" description="Helical" evidence="5">
    <location>
        <begin position="94"/>
        <end position="117"/>
    </location>
</feature>
<feature type="transmembrane region" description="Helical" evidence="5">
    <location>
        <begin position="176"/>
        <end position="199"/>
    </location>
</feature>
<evidence type="ECO:0000256" key="1">
    <source>
        <dbReference type="ARBA" id="ARBA00004370"/>
    </source>
</evidence>
<dbReference type="Gene3D" id="1.20.1070.10">
    <property type="entry name" value="Rhodopsin 7-helix transmembrane proteins"/>
    <property type="match status" value="1"/>
</dbReference>
<evidence type="ECO:0000259" key="6">
    <source>
        <dbReference type="PROSITE" id="PS50262"/>
    </source>
</evidence>
<gene>
    <name evidence="7" type="ORF">HF521_004331</name>
</gene>
<keyword evidence="4 5" id="KW-0472">Membrane</keyword>
<dbReference type="InterPro" id="IPR017452">
    <property type="entry name" value="GPCR_Rhodpsn_7TM"/>
</dbReference>
<feature type="non-terminal residue" evidence="7">
    <location>
        <position position="1"/>
    </location>
</feature>
<feature type="transmembrane region" description="Helical" evidence="5">
    <location>
        <begin position="138"/>
        <end position="156"/>
    </location>
</feature>
<evidence type="ECO:0000256" key="2">
    <source>
        <dbReference type="ARBA" id="ARBA00022692"/>
    </source>
</evidence>
<sequence>NVCLSSSLLLLFLKTINVGHFYSDLYLFFQIPSIIARPFFLLAIGAIFYTAIVHPITYMATKSCLRWDWLVITLIWIYTLAIAVFIIFKKLDLSHPFFFILFFINFAPTIFFNIATLRALSSSGPGNGSQTLNLAKRKAFRIILSILMVLLVYYVPRLYVNLYAVIAPNDWNFLCYEVMIMLIPKFAEIAMPVIFLYSLRKLGV</sequence>
<comment type="subcellular location">
    <subcellularLocation>
        <location evidence="1">Membrane</location>
    </subcellularLocation>
</comment>
<reference evidence="7" key="1">
    <citation type="submission" date="2020-08" db="EMBL/GenBank/DDBJ databases">
        <title>Chromosome-level assembly of Southern catfish (Silurus meridionalis) provides insights into visual adaptation to the nocturnal and benthic lifestyles.</title>
        <authorList>
            <person name="Zhang Y."/>
            <person name="Wang D."/>
            <person name="Peng Z."/>
        </authorList>
    </citation>
    <scope>NUCLEOTIDE SEQUENCE</scope>
    <source>
        <strain evidence="7">SWU-2019-XX</strain>
        <tissue evidence="7">Muscle</tissue>
    </source>
</reference>
<evidence type="ECO:0000313" key="7">
    <source>
        <dbReference type="EMBL" id="KAF7697821.1"/>
    </source>
</evidence>
<dbReference type="PROSITE" id="PS50262">
    <property type="entry name" value="G_PROTEIN_RECEP_F1_2"/>
    <property type="match status" value="1"/>
</dbReference>
<protein>
    <recommendedName>
        <fullName evidence="6">G-protein coupled receptors family 1 profile domain-containing protein</fullName>
    </recommendedName>
</protein>
<keyword evidence="2 5" id="KW-0812">Transmembrane</keyword>
<feature type="transmembrane region" description="Helical" evidence="5">
    <location>
        <begin position="34"/>
        <end position="57"/>
    </location>
</feature>
<feature type="domain" description="G-protein coupled receptors family 1 profile" evidence="6">
    <location>
        <begin position="1"/>
        <end position="195"/>
    </location>
</feature>
<dbReference type="SUPFAM" id="SSF81321">
    <property type="entry name" value="Family A G protein-coupled receptor-like"/>
    <property type="match status" value="1"/>
</dbReference>
<organism evidence="7 8">
    <name type="scientific">Silurus meridionalis</name>
    <name type="common">Southern catfish</name>
    <name type="synonym">Silurus soldatovi meridionalis</name>
    <dbReference type="NCBI Taxonomy" id="175797"/>
    <lineage>
        <taxon>Eukaryota</taxon>
        <taxon>Metazoa</taxon>
        <taxon>Chordata</taxon>
        <taxon>Craniata</taxon>
        <taxon>Vertebrata</taxon>
        <taxon>Euteleostomi</taxon>
        <taxon>Actinopterygii</taxon>
        <taxon>Neopterygii</taxon>
        <taxon>Teleostei</taxon>
        <taxon>Ostariophysi</taxon>
        <taxon>Siluriformes</taxon>
        <taxon>Siluridae</taxon>
        <taxon>Silurus</taxon>
    </lineage>
</organism>
<keyword evidence="3 5" id="KW-1133">Transmembrane helix</keyword>
<dbReference type="GO" id="GO:0016020">
    <property type="term" value="C:membrane"/>
    <property type="evidence" value="ECO:0007669"/>
    <property type="project" value="UniProtKB-SubCell"/>
</dbReference>
<evidence type="ECO:0000313" key="8">
    <source>
        <dbReference type="Proteomes" id="UP000606274"/>
    </source>
</evidence>
<evidence type="ECO:0000256" key="5">
    <source>
        <dbReference type="SAM" id="Phobius"/>
    </source>
</evidence>
<name>A0A8T0B1I5_SILME</name>
<dbReference type="Proteomes" id="UP000606274">
    <property type="component" value="Unassembled WGS sequence"/>
</dbReference>
<dbReference type="AlphaFoldDB" id="A0A8T0B1I5"/>
<evidence type="ECO:0000256" key="3">
    <source>
        <dbReference type="ARBA" id="ARBA00022989"/>
    </source>
</evidence>
<proteinExistence type="predicted"/>
<evidence type="ECO:0000256" key="4">
    <source>
        <dbReference type="ARBA" id="ARBA00023136"/>
    </source>
</evidence>
<comment type="caution">
    <text evidence="7">The sequence shown here is derived from an EMBL/GenBank/DDBJ whole genome shotgun (WGS) entry which is preliminary data.</text>
</comment>
<accession>A0A8T0B1I5</accession>